<reference evidence="1" key="1">
    <citation type="submission" date="2020-11" db="EMBL/GenBank/DDBJ databases">
        <authorList>
            <person name="Tran Van P."/>
        </authorList>
    </citation>
    <scope>NUCLEOTIDE SEQUENCE</scope>
</reference>
<proteinExistence type="predicted"/>
<organism evidence="1">
    <name type="scientific">Cyprideis torosa</name>
    <dbReference type="NCBI Taxonomy" id="163714"/>
    <lineage>
        <taxon>Eukaryota</taxon>
        <taxon>Metazoa</taxon>
        <taxon>Ecdysozoa</taxon>
        <taxon>Arthropoda</taxon>
        <taxon>Crustacea</taxon>
        <taxon>Oligostraca</taxon>
        <taxon>Ostracoda</taxon>
        <taxon>Podocopa</taxon>
        <taxon>Podocopida</taxon>
        <taxon>Cytherocopina</taxon>
        <taxon>Cytheroidea</taxon>
        <taxon>Cytherideidae</taxon>
        <taxon>Cyprideis</taxon>
    </lineage>
</organism>
<evidence type="ECO:0000313" key="1">
    <source>
        <dbReference type="EMBL" id="CAD7235933.1"/>
    </source>
</evidence>
<protein>
    <submittedName>
        <fullName evidence="1">Uncharacterized protein</fullName>
    </submittedName>
</protein>
<sequence>VHRFPILEFERLRYSIKSSTSGAPKIRRFQGTSWLWTGWSLSDSSYWEVPALQLLSIYDWDFADAVLENPRSSACYYCENFHRGRVSTEMIRSLLAKDSNDAIRLTGR</sequence>
<gene>
    <name evidence="1" type="ORF">CTOB1V02_LOCUS13748</name>
</gene>
<dbReference type="AlphaFoldDB" id="A0A7R8WQA6"/>
<name>A0A7R8WQA6_9CRUS</name>
<dbReference type="EMBL" id="OB675552">
    <property type="protein sequence ID" value="CAD7235933.1"/>
    <property type="molecule type" value="Genomic_DNA"/>
</dbReference>
<accession>A0A7R8WQA6</accession>
<feature type="non-terminal residue" evidence="1">
    <location>
        <position position="108"/>
    </location>
</feature>